<dbReference type="InterPro" id="IPR019489">
    <property type="entry name" value="Clp_ATPase_C"/>
</dbReference>
<keyword evidence="1" id="KW-0547">Nucleotide-binding</keyword>
<organism evidence="6 7">
    <name type="scientific">Clostridium perfringens</name>
    <dbReference type="NCBI Taxonomy" id="1502"/>
    <lineage>
        <taxon>Bacteria</taxon>
        <taxon>Bacillati</taxon>
        <taxon>Bacillota</taxon>
        <taxon>Clostridia</taxon>
        <taxon>Eubacteriales</taxon>
        <taxon>Clostridiaceae</taxon>
        <taxon>Clostridium</taxon>
    </lineage>
</organism>
<evidence type="ECO:0000313" key="6">
    <source>
        <dbReference type="EMBL" id="AMN30959.1"/>
    </source>
</evidence>
<dbReference type="SUPFAM" id="SSF52540">
    <property type="entry name" value="P-loop containing nucleoside triphosphate hydrolases"/>
    <property type="match status" value="1"/>
</dbReference>
<dbReference type="Proteomes" id="UP000070260">
    <property type="component" value="Plasmid pJFP838A"/>
</dbReference>
<evidence type="ECO:0000256" key="2">
    <source>
        <dbReference type="ARBA" id="ARBA00022840"/>
    </source>
</evidence>
<dbReference type="InterPro" id="IPR050052">
    <property type="entry name" value="ATP-dep_Clp_protease_ClpX"/>
</dbReference>
<geneLocation type="plasmid" evidence="6 7">
    <name>pJFP838A</name>
</geneLocation>
<reference evidence="6 7" key="1">
    <citation type="journal article" date="2016" name="PLoS ONE">
        <title>Plasmid Characterization and Chromosome Analysis of Two netF+ Clostridium perfringens Isolates Associated with Foal and Canine Necrotizing Enteritis.</title>
        <authorList>
            <person name="Mehdizadeh Gohari I."/>
            <person name="Kropinski A.M."/>
            <person name="Weese S.J."/>
            <person name="Parreira V.R."/>
            <person name="Whitehead A.E."/>
            <person name="Boerlin P."/>
            <person name="Prescott J.F."/>
        </authorList>
    </citation>
    <scope>NUCLEOTIDE SEQUENCE [LARGE SCALE GENOMIC DNA]</scope>
    <source>
        <strain evidence="6 7">JP838</strain>
        <plasmid evidence="7">Plasmid pJFP838A</plasmid>
    </source>
</reference>
<keyword evidence="2 6" id="KW-0067">ATP-binding</keyword>
<dbReference type="GO" id="GO:0016887">
    <property type="term" value="F:ATP hydrolysis activity"/>
    <property type="evidence" value="ECO:0007669"/>
    <property type="project" value="InterPro"/>
</dbReference>
<evidence type="ECO:0000256" key="1">
    <source>
        <dbReference type="ARBA" id="ARBA00022741"/>
    </source>
</evidence>
<dbReference type="PROSITE" id="PS00675">
    <property type="entry name" value="SIGMA54_INTERACT_1"/>
    <property type="match status" value="1"/>
</dbReference>
<dbReference type="InterPro" id="IPR027417">
    <property type="entry name" value="P-loop_NTPase"/>
</dbReference>
<sequence length="378" mass="42973">MDKCSFCGKLYGNLDKLEEDRLYVGINANICSNCISRILREEEKIDKFNLNEFKPSQLKKELDKYVIGQDEAKKILAVEVYNHFKRINIGNLIDKTNILLIGDTGTGKTYLVETLAKILDLPLSIVDITRYTESGYSGDDVENIIKDLLIQSNKDVEMAQQGIIYIDEVDKIASGKDSLNRKDVSGQGVQKSLLKIIEGTTLNFILNKKEFIVDTSQILFIFGGAFKGLDEIIKKRLNKSTKQIGFLRDNSDNDILDEDYEIETCDLLEYGMMNEFVGRMPLIAKLNKLNKSDFKEILLKSKKSLIYQYINLISTDDIEAEFTDEAIDYIVEEAIKLDIGARGLKGVLAKKMNNILFELPDKLDTKNLVITKQMLENK</sequence>
<dbReference type="SMART" id="SM00382">
    <property type="entry name" value="AAA"/>
    <property type="match status" value="1"/>
</dbReference>
<evidence type="ECO:0000259" key="5">
    <source>
        <dbReference type="SMART" id="SM01086"/>
    </source>
</evidence>
<dbReference type="InterPro" id="IPR003593">
    <property type="entry name" value="AAA+_ATPase"/>
</dbReference>
<dbReference type="Pfam" id="PF10431">
    <property type="entry name" value="ClpB_D2-small"/>
    <property type="match status" value="1"/>
</dbReference>
<evidence type="ECO:0000259" key="4">
    <source>
        <dbReference type="SMART" id="SM00382"/>
    </source>
</evidence>
<dbReference type="Gene3D" id="1.10.8.60">
    <property type="match status" value="1"/>
</dbReference>
<accession>A0A140GR00</accession>
<evidence type="ECO:0000256" key="3">
    <source>
        <dbReference type="ARBA" id="ARBA00023186"/>
    </source>
</evidence>
<dbReference type="SMART" id="SM01086">
    <property type="entry name" value="ClpB_D2-small"/>
    <property type="match status" value="1"/>
</dbReference>
<evidence type="ECO:0000313" key="7">
    <source>
        <dbReference type="Proteomes" id="UP000070260"/>
    </source>
</evidence>
<dbReference type="InterPro" id="IPR003959">
    <property type="entry name" value="ATPase_AAA_core"/>
</dbReference>
<dbReference type="EMBL" id="CP013615">
    <property type="protein sequence ID" value="AMN30959.1"/>
    <property type="molecule type" value="Genomic_DNA"/>
</dbReference>
<gene>
    <name evidence="6" type="ORF">JFP838_pA0043</name>
</gene>
<proteinExistence type="predicted"/>
<feature type="domain" description="Clp ATPase C-terminal" evidence="5">
    <location>
        <begin position="289"/>
        <end position="374"/>
    </location>
</feature>
<protein>
    <submittedName>
        <fullName evidence="6">ATP-dependent Clp protease ATP-binding subunit ClpX</fullName>
    </submittedName>
</protein>
<dbReference type="Pfam" id="PF07724">
    <property type="entry name" value="AAA_2"/>
    <property type="match status" value="1"/>
</dbReference>
<dbReference type="GO" id="GO:0051603">
    <property type="term" value="P:proteolysis involved in protein catabolic process"/>
    <property type="evidence" value="ECO:0007669"/>
    <property type="project" value="TreeGrafter"/>
</dbReference>
<keyword evidence="6" id="KW-0645">Protease</keyword>
<dbReference type="PATRIC" id="fig|1502.177.peg.3249"/>
<dbReference type="InterPro" id="IPR025662">
    <property type="entry name" value="Sigma_54_int_dom_ATP-bd_1"/>
</dbReference>
<dbReference type="PANTHER" id="PTHR48102">
    <property type="entry name" value="ATP-DEPENDENT CLP PROTEASE ATP-BINDING SUBUNIT CLPX-LIKE, MITOCHONDRIAL-RELATED"/>
    <property type="match status" value="1"/>
</dbReference>
<dbReference type="NCBIfam" id="NF003745">
    <property type="entry name" value="PRK05342.1"/>
    <property type="match status" value="1"/>
</dbReference>
<dbReference type="Gene3D" id="3.40.50.300">
    <property type="entry name" value="P-loop containing nucleotide triphosphate hydrolases"/>
    <property type="match status" value="1"/>
</dbReference>
<keyword evidence="6" id="KW-0614">Plasmid</keyword>
<feature type="domain" description="AAA+ ATPase" evidence="4">
    <location>
        <begin position="94"/>
        <end position="237"/>
    </location>
</feature>
<dbReference type="GO" id="GO:0005524">
    <property type="term" value="F:ATP binding"/>
    <property type="evidence" value="ECO:0007669"/>
    <property type="project" value="UniProtKB-KW"/>
</dbReference>
<dbReference type="AlphaFoldDB" id="A0A140GR00"/>
<dbReference type="RefSeq" id="WP_061429567.1">
    <property type="nucleotide sequence ID" value="NZ_CP013615.1"/>
</dbReference>
<dbReference type="GO" id="GO:0008233">
    <property type="term" value="F:peptidase activity"/>
    <property type="evidence" value="ECO:0007669"/>
    <property type="project" value="UniProtKB-KW"/>
</dbReference>
<name>A0A140GR00_CLOPF</name>
<keyword evidence="6" id="KW-0378">Hydrolase</keyword>
<dbReference type="PANTHER" id="PTHR48102:SF7">
    <property type="entry name" value="ATP-DEPENDENT CLP PROTEASE ATP-BINDING SUBUNIT CLPX-LIKE, MITOCHONDRIAL"/>
    <property type="match status" value="1"/>
</dbReference>
<keyword evidence="3" id="KW-0143">Chaperone</keyword>